<dbReference type="eggNOG" id="ENOG50339M8">
    <property type="taxonomic scope" value="Bacteria"/>
</dbReference>
<feature type="domain" description="Sporulation membrane protein YtrI C-terminal" evidence="1">
    <location>
        <begin position="68"/>
        <end position="144"/>
    </location>
</feature>
<reference evidence="3" key="1">
    <citation type="journal article" date="2015" name="Genome Announc.">
        <title>Whole-Genome Sequences of 80 Environmental and Clinical Isolates of Burkholderia pseudomallei.</title>
        <authorList>
            <person name="Johnson S.L."/>
            <person name="Baker A.L."/>
            <person name="Chain P.S."/>
            <person name="Currie B.J."/>
            <person name="Daligault H.E."/>
            <person name="Davenport K.W."/>
            <person name="Davis C.B."/>
            <person name="Inglis T.J."/>
            <person name="Kaestli M."/>
            <person name="Koren S."/>
            <person name="Mayo M."/>
            <person name="Merritt A.J."/>
            <person name="Price E.P."/>
            <person name="Sarovich D.S."/>
            <person name="Warner J."/>
            <person name="Rosovitz M.J."/>
        </authorList>
    </citation>
    <scope>NUCLEOTIDE SEQUENCE [LARGE SCALE GENOMIC DNA]</scope>
    <source>
        <strain evidence="3">DSM 2030</strain>
    </source>
</reference>
<evidence type="ECO:0000313" key="2">
    <source>
        <dbReference type="EMBL" id="AIS52866.1"/>
    </source>
</evidence>
<dbReference type="Pfam" id="PF26347">
    <property type="entry name" value="YtrI_sporulation"/>
    <property type="match status" value="1"/>
</dbReference>
<name>A0A097ASS1_THEKI</name>
<evidence type="ECO:0000259" key="1">
    <source>
        <dbReference type="Pfam" id="PF26347"/>
    </source>
</evidence>
<dbReference type="Proteomes" id="UP000029669">
    <property type="component" value="Chromosome"/>
</dbReference>
<evidence type="ECO:0000313" key="3">
    <source>
        <dbReference type="Proteomes" id="UP000029669"/>
    </source>
</evidence>
<dbReference type="HOGENOM" id="CLU_126050_0_0_9"/>
<sequence length="184" mass="21478">MKKYYIHLCIFILGFIIGGSIVNAVNGIKIEKLIFEKEAYRMNNIELSEKVSKLNESLKNKPQRVVTEIIVHINNADNKLAIEIEKYVKEKLYGLYGKEVEKIDPILIKNIFDGRVLTIENKKIILKVNFIVINTIIEIYLDIHEKKFSRRININYRLLTNLFVCNLKSPAFMLGCRLTYLSRV</sequence>
<dbReference type="InterPro" id="IPR058620">
    <property type="entry name" value="YtrI_C"/>
</dbReference>
<dbReference type="AlphaFoldDB" id="A0A097ASS1"/>
<accession>A0A097ASS1</accession>
<dbReference type="EMBL" id="CP009170">
    <property type="protein sequence ID" value="AIS52866.1"/>
    <property type="molecule type" value="Genomic_DNA"/>
</dbReference>
<proteinExistence type="predicted"/>
<organism evidence="2 3">
    <name type="scientific">Thermoanaerobacter kivui</name>
    <name type="common">Acetogenium kivui</name>
    <dbReference type="NCBI Taxonomy" id="2325"/>
    <lineage>
        <taxon>Bacteria</taxon>
        <taxon>Bacillati</taxon>
        <taxon>Bacillota</taxon>
        <taxon>Clostridia</taxon>
        <taxon>Thermoanaerobacterales</taxon>
        <taxon>Thermoanaerobacteraceae</taxon>
        <taxon>Thermoanaerobacter</taxon>
    </lineage>
</organism>
<dbReference type="KEGG" id="tki:TKV_c17120"/>
<protein>
    <recommendedName>
        <fullName evidence="1">Sporulation membrane protein YtrI C-terminal domain-containing protein</fullName>
    </recommendedName>
</protein>
<keyword evidence="3" id="KW-1185">Reference proteome</keyword>
<gene>
    <name evidence="2" type="ORF">TKV_c17120</name>
</gene>
<dbReference type="RefSeq" id="WP_236617226.1">
    <property type="nucleotide sequence ID" value="NZ_CP009170.1"/>
</dbReference>